<feature type="signal peptide" evidence="3">
    <location>
        <begin position="1"/>
        <end position="24"/>
    </location>
</feature>
<evidence type="ECO:0000313" key="4">
    <source>
        <dbReference type="EMBL" id="VVT49545.1"/>
    </source>
</evidence>
<name>A0A5E8BDB2_9ASCO</name>
<dbReference type="GeneID" id="43581141"/>
<proteinExistence type="predicted"/>
<dbReference type="AlphaFoldDB" id="A0A5E8BDB2"/>
<feature type="transmembrane region" description="Helical" evidence="2">
    <location>
        <begin position="181"/>
        <end position="207"/>
    </location>
</feature>
<evidence type="ECO:0000256" key="1">
    <source>
        <dbReference type="SAM" id="MobiDB-lite"/>
    </source>
</evidence>
<dbReference type="Proteomes" id="UP000398389">
    <property type="component" value="Unassembled WGS sequence"/>
</dbReference>
<feature type="compositionally biased region" description="Polar residues" evidence="1">
    <location>
        <begin position="470"/>
        <end position="483"/>
    </location>
</feature>
<feature type="transmembrane region" description="Helical" evidence="2">
    <location>
        <begin position="213"/>
        <end position="236"/>
    </location>
</feature>
<keyword evidence="2" id="KW-0812">Transmembrane</keyword>
<accession>A0A5E8BDB2</accession>
<evidence type="ECO:0000256" key="2">
    <source>
        <dbReference type="SAM" id="Phobius"/>
    </source>
</evidence>
<dbReference type="EMBL" id="CABVLU010000002">
    <property type="protein sequence ID" value="VVT49545.1"/>
    <property type="molecule type" value="Genomic_DNA"/>
</dbReference>
<evidence type="ECO:0000313" key="5">
    <source>
        <dbReference type="Proteomes" id="UP000398389"/>
    </source>
</evidence>
<feature type="chain" id="PRO_5022911724" evidence="3">
    <location>
        <begin position="25"/>
        <end position="489"/>
    </location>
</feature>
<sequence length="489" mass="57079">MLVICSFVMTPVLFFANFLDPSLSTLRVDFPQLNATSLSNIFTTDDNNLNQQLSSLFGSLTDYELQQYSGERLYSYLFCMAQVDVNRDEILYGCTPSYGFKVGYFIERLVPENFKEPMLAAYQSISTFNSIRSYGNLHMVMLWLVKLCFGIPMFLSVYILFHQSFYIFDSKKEDRKIYKYIIANAAFLGIGCITLFLTDITILGIINKNFTDWGFYASLTAWGNLIVWGTFVIAFLELWAQYKIVYGFEIYRAAVKFIRQKGKNGDYNGMGYVYINPNDLEIPDEFLSELQTKREEQQRIKRAKKEEKKAEAYARREEQLKVSIQLKAEREAERQAIKERQEEERQMKLEEEGRLKIIALEKKKEKKAERVCMRELAQAEKEAERIRLRELAQAAKQAQEEERMQRQQEWIFAKERARAEAVMKAEAKAMARAEKNKPVSTQDDMDNNSSSFGDIDEIQEYRESVAYPQSARTKFTGYPQSYEPSRRAR</sequence>
<gene>
    <name evidence="4" type="ORF">SAPINGB_P002322</name>
</gene>
<keyword evidence="5" id="KW-1185">Reference proteome</keyword>
<feature type="compositionally biased region" description="Polar residues" evidence="1">
    <location>
        <begin position="438"/>
        <end position="452"/>
    </location>
</feature>
<feature type="transmembrane region" description="Helical" evidence="2">
    <location>
        <begin position="140"/>
        <end position="161"/>
    </location>
</feature>
<protein>
    <submittedName>
        <fullName evidence="4">Uncharacterized protein</fullName>
    </submittedName>
</protein>
<organism evidence="4 5">
    <name type="scientific">Magnusiomyces paraingens</name>
    <dbReference type="NCBI Taxonomy" id="2606893"/>
    <lineage>
        <taxon>Eukaryota</taxon>
        <taxon>Fungi</taxon>
        <taxon>Dikarya</taxon>
        <taxon>Ascomycota</taxon>
        <taxon>Saccharomycotina</taxon>
        <taxon>Dipodascomycetes</taxon>
        <taxon>Dipodascales</taxon>
        <taxon>Dipodascaceae</taxon>
        <taxon>Magnusiomyces</taxon>
    </lineage>
</organism>
<keyword evidence="2" id="KW-0472">Membrane</keyword>
<reference evidence="4 5" key="1">
    <citation type="submission" date="2019-09" db="EMBL/GenBank/DDBJ databases">
        <authorList>
            <person name="Brejova B."/>
        </authorList>
    </citation>
    <scope>NUCLEOTIDE SEQUENCE [LARGE SCALE GENOMIC DNA]</scope>
</reference>
<evidence type="ECO:0000256" key="3">
    <source>
        <dbReference type="SAM" id="SignalP"/>
    </source>
</evidence>
<feature type="region of interest" description="Disordered" evidence="1">
    <location>
        <begin position="428"/>
        <end position="489"/>
    </location>
</feature>
<keyword evidence="2" id="KW-1133">Transmembrane helix</keyword>
<dbReference type="RefSeq" id="XP_031852932.1">
    <property type="nucleotide sequence ID" value="XM_031997041.1"/>
</dbReference>
<feature type="compositionally biased region" description="Basic and acidic residues" evidence="1">
    <location>
        <begin position="428"/>
        <end position="437"/>
    </location>
</feature>
<keyword evidence="3" id="KW-0732">Signal</keyword>